<dbReference type="InterPro" id="IPR007135">
    <property type="entry name" value="Atg3/Atg10"/>
</dbReference>
<sequence>MHHLQAFPSISEAEFADACAAIEGRCADRLADTDWLSVKWSGSELLIKQQRALNPVRPGLDCGDDNITEELVEEPVDGETLLQRHQDSNSLIIDFSVTLSPTYCVPMLWFSGRRQSDGRPFSLDQVYEYLVPSATHTTLRGISVMGGISMTHHPVSDLPAFFIHPCNTPEALSVLADGAALIPEDYLILWLGLIGSAVGLHIPSQFLVVGRE</sequence>
<dbReference type="GO" id="GO:0015031">
    <property type="term" value="P:protein transport"/>
    <property type="evidence" value="ECO:0007669"/>
    <property type="project" value="UniProtKB-KW"/>
</dbReference>
<keyword evidence="6" id="KW-0072">Autophagy</keyword>
<dbReference type="VEuPathDB" id="FungiDB:A1O9_12007"/>
<dbReference type="GO" id="GO:0032446">
    <property type="term" value="P:protein modification by small protein conjugation"/>
    <property type="evidence" value="ECO:0007669"/>
    <property type="project" value="TreeGrafter"/>
</dbReference>
<evidence type="ECO:0000256" key="6">
    <source>
        <dbReference type="ARBA" id="ARBA00023006"/>
    </source>
</evidence>
<dbReference type="GO" id="GO:0005829">
    <property type="term" value="C:cytosol"/>
    <property type="evidence" value="ECO:0007669"/>
    <property type="project" value="TreeGrafter"/>
</dbReference>
<gene>
    <name evidence="8" type="ORF">A1O9_12007</name>
</gene>
<evidence type="ECO:0000256" key="7">
    <source>
        <dbReference type="ARBA" id="ARBA00029833"/>
    </source>
</evidence>
<dbReference type="EMBL" id="AMGV01000020">
    <property type="protein sequence ID" value="KEF52017.1"/>
    <property type="molecule type" value="Genomic_DNA"/>
</dbReference>
<reference evidence="8 9" key="1">
    <citation type="submission" date="2013-03" db="EMBL/GenBank/DDBJ databases">
        <title>The Genome Sequence of Exophiala aquamarina CBS 119918.</title>
        <authorList>
            <consortium name="The Broad Institute Genomics Platform"/>
            <person name="Cuomo C."/>
            <person name="de Hoog S."/>
            <person name="Gorbushina A."/>
            <person name="Walker B."/>
            <person name="Young S.K."/>
            <person name="Zeng Q."/>
            <person name="Gargeya S."/>
            <person name="Fitzgerald M."/>
            <person name="Haas B."/>
            <person name="Abouelleil A."/>
            <person name="Allen A.W."/>
            <person name="Alvarado L."/>
            <person name="Arachchi H.M."/>
            <person name="Berlin A.M."/>
            <person name="Chapman S.B."/>
            <person name="Gainer-Dewar J."/>
            <person name="Goldberg J."/>
            <person name="Griggs A."/>
            <person name="Gujja S."/>
            <person name="Hansen M."/>
            <person name="Howarth C."/>
            <person name="Imamovic A."/>
            <person name="Ireland A."/>
            <person name="Larimer J."/>
            <person name="McCowan C."/>
            <person name="Murphy C."/>
            <person name="Pearson M."/>
            <person name="Poon T.W."/>
            <person name="Priest M."/>
            <person name="Roberts A."/>
            <person name="Saif S."/>
            <person name="Shea T."/>
            <person name="Sisk P."/>
            <person name="Sykes S."/>
            <person name="Wortman J."/>
            <person name="Nusbaum C."/>
            <person name="Birren B."/>
        </authorList>
    </citation>
    <scope>NUCLEOTIDE SEQUENCE [LARGE SCALE GENOMIC DNA]</scope>
    <source>
        <strain evidence="8 9">CBS 119918</strain>
    </source>
</reference>
<keyword evidence="5" id="KW-0813">Transport</keyword>
<accession>A0A072NX64</accession>
<feature type="non-terminal residue" evidence="8">
    <location>
        <position position="212"/>
    </location>
</feature>
<evidence type="ECO:0000256" key="2">
    <source>
        <dbReference type="ARBA" id="ARBA00021099"/>
    </source>
</evidence>
<dbReference type="PANTHER" id="PTHR14957:SF1">
    <property type="entry name" value="UBIQUITIN-LIKE-CONJUGATING ENZYME ATG10"/>
    <property type="match status" value="1"/>
</dbReference>
<evidence type="ECO:0000313" key="9">
    <source>
        <dbReference type="Proteomes" id="UP000027920"/>
    </source>
</evidence>
<dbReference type="RefSeq" id="XP_013254607.1">
    <property type="nucleotide sequence ID" value="XM_013399153.1"/>
</dbReference>
<evidence type="ECO:0000256" key="5">
    <source>
        <dbReference type="ARBA" id="ARBA00022927"/>
    </source>
</evidence>
<evidence type="ECO:0000256" key="1">
    <source>
        <dbReference type="ARBA" id="ARBA00005696"/>
    </source>
</evidence>
<comment type="caution">
    <text evidence="8">The sequence shown here is derived from an EMBL/GenBank/DDBJ whole genome shotgun (WGS) entry which is preliminary data.</text>
</comment>
<evidence type="ECO:0000256" key="3">
    <source>
        <dbReference type="ARBA" id="ARBA00022679"/>
    </source>
</evidence>
<evidence type="ECO:0000313" key="8">
    <source>
        <dbReference type="EMBL" id="KEF52017.1"/>
    </source>
</evidence>
<dbReference type="Proteomes" id="UP000027920">
    <property type="component" value="Unassembled WGS sequence"/>
</dbReference>
<dbReference type="Gene3D" id="3.30.1460.50">
    <property type="match status" value="1"/>
</dbReference>
<protein>
    <recommendedName>
        <fullName evidence="2">Ubiquitin-like-conjugating enzyme ATG10</fullName>
    </recommendedName>
    <alternativeName>
        <fullName evidence="7">Autophagy-related protein 10</fullName>
    </alternativeName>
</protein>
<comment type="similarity">
    <text evidence="1">Belongs to the ATG10 family.</text>
</comment>
<evidence type="ECO:0000256" key="4">
    <source>
        <dbReference type="ARBA" id="ARBA00022786"/>
    </source>
</evidence>
<name>A0A072NX64_9EURO</name>
<dbReference type="GO" id="GO:0061651">
    <property type="term" value="F:Atg12 conjugating enzyme activity"/>
    <property type="evidence" value="ECO:0007669"/>
    <property type="project" value="TreeGrafter"/>
</dbReference>
<dbReference type="AlphaFoldDB" id="A0A072NX64"/>
<dbReference type="OrthoDB" id="4089664at2759"/>
<dbReference type="Pfam" id="PF03987">
    <property type="entry name" value="Autophagy_act_C"/>
    <property type="match status" value="1"/>
</dbReference>
<keyword evidence="3" id="KW-0808">Transferase</keyword>
<dbReference type="STRING" id="1182545.A0A072NX64"/>
<dbReference type="GeneID" id="25286902"/>
<proteinExistence type="inferred from homology"/>
<keyword evidence="5" id="KW-0653">Protein transport</keyword>
<dbReference type="GO" id="GO:0000045">
    <property type="term" value="P:autophagosome assembly"/>
    <property type="evidence" value="ECO:0007669"/>
    <property type="project" value="TreeGrafter"/>
</dbReference>
<dbReference type="PANTHER" id="PTHR14957">
    <property type="entry name" value="UBIQUITIN-LIKE-CONJUGATING ENZYME ATG10"/>
    <property type="match status" value="1"/>
</dbReference>
<dbReference type="GO" id="GO:0000422">
    <property type="term" value="P:autophagy of mitochondrion"/>
    <property type="evidence" value="ECO:0007669"/>
    <property type="project" value="TreeGrafter"/>
</dbReference>
<keyword evidence="4" id="KW-0833">Ubl conjugation pathway</keyword>
<keyword evidence="9" id="KW-1185">Reference proteome</keyword>
<dbReference type="HOGENOM" id="CLU_072332_0_2_1"/>
<organism evidence="8 9">
    <name type="scientific">Exophiala aquamarina CBS 119918</name>
    <dbReference type="NCBI Taxonomy" id="1182545"/>
    <lineage>
        <taxon>Eukaryota</taxon>
        <taxon>Fungi</taxon>
        <taxon>Dikarya</taxon>
        <taxon>Ascomycota</taxon>
        <taxon>Pezizomycotina</taxon>
        <taxon>Eurotiomycetes</taxon>
        <taxon>Chaetothyriomycetidae</taxon>
        <taxon>Chaetothyriales</taxon>
        <taxon>Herpotrichiellaceae</taxon>
        <taxon>Exophiala</taxon>
    </lineage>
</organism>